<dbReference type="Pfam" id="PF01510">
    <property type="entry name" value="Amidase_2"/>
    <property type="match status" value="1"/>
</dbReference>
<feature type="domain" description="N-acetylmuramoyl-L-alanine amidase" evidence="1">
    <location>
        <begin position="4"/>
        <end position="60"/>
    </location>
</feature>
<dbReference type="Gene3D" id="3.40.80.10">
    <property type="entry name" value="Peptidoglycan recognition protein-like"/>
    <property type="match status" value="1"/>
</dbReference>
<dbReference type="GO" id="GO:0008745">
    <property type="term" value="F:N-acetylmuramoyl-L-alanine amidase activity"/>
    <property type="evidence" value="ECO:0007669"/>
    <property type="project" value="InterPro"/>
</dbReference>
<name>A0A2G3E7M3_9FIRM</name>
<keyword evidence="3" id="KW-1185">Reference proteome</keyword>
<reference evidence="2" key="1">
    <citation type="submission" date="2017-10" db="EMBL/GenBank/DDBJ databases">
        <title>Resolving the taxonomy of Roseburia spp., Eubacterium rectale and Agathobacter spp. through phylogenomic analysis.</title>
        <authorList>
            <person name="Sheridan P.O."/>
            <person name="Walker A.W."/>
            <person name="Duncan S.H."/>
            <person name="Scott K.P."/>
            <person name="Toole P.W.O."/>
            <person name="Luis P."/>
            <person name="Flint H.J."/>
        </authorList>
    </citation>
    <scope>NUCLEOTIDE SEQUENCE [LARGE SCALE GENOMIC DNA]</scope>
    <source>
        <strain evidence="2">JK10</strain>
    </source>
</reference>
<dbReference type="CDD" id="cd06583">
    <property type="entry name" value="PGRP"/>
    <property type="match status" value="1"/>
</dbReference>
<dbReference type="EMBL" id="PDYH01000057">
    <property type="protein sequence ID" value="PHU39299.1"/>
    <property type="molecule type" value="Genomic_DNA"/>
</dbReference>
<comment type="caution">
    <text evidence="2">The sequence shown here is derived from an EMBL/GenBank/DDBJ whole genome shotgun (WGS) entry which is preliminary data.</text>
</comment>
<protein>
    <recommendedName>
        <fullName evidence="1">N-acetylmuramoyl-L-alanine amidase domain-containing protein</fullName>
    </recommendedName>
</protein>
<dbReference type="GO" id="GO:0009253">
    <property type="term" value="P:peptidoglycan catabolic process"/>
    <property type="evidence" value="ECO:0007669"/>
    <property type="project" value="InterPro"/>
</dbReference>
<dbReference type="InterPro" id="IPR002502">
    <property type="entry name" value="Amidase_domain"/>
</dbReference>
<evidence type="ECO:0000259" key="1">
    <source>
        <dbReference type="Pfam" id="PF01510"/>
    </source>
</evidence>
<proteinExistence type="predicted"/>
<sequence length="77" mass="9108">MTYRNHDTISIEVCHPDETGEFTDESYESLVKLVDWLLDQFALKPEDVIRHYDITGKECPLYYVEHPDAWDAFLDDL</sequence>
<dbReference type="Proteomes" id="UP000224317">
    <property type="component" value="Unassembled WGS sequence"/>
</dbReference>
<gene>
    <name evidence="2" type="ORF">CSX00_11925</name>
</gene>
<dbReference type="SUPFAM" id="SSF55846">
    <property type="entry name" value="N-acetylmuramoyl-L-alanine amidase-like"/>
    <property type="match status" value="1"/>
</dbReference>
<accession>A0A2G3E7M3</accession>
<evidence type="ECO:0000313" key="3">
    <source>
        <dbReference type="Proteomes" id="UP000224317"/>
    </source>
</evidence>
<dbReference type="InterPro" id="IPR036505">
    <property type="entry name" value="Amidase/PGRP_sf"/>
</dbReference>
<organism evidence="2 3">
    <name type="scientific">Pseudobutyrivibrio ruminis</name>
    <dbReference type="NCBI Taxonomy" id="46206"/>
    <lineage>
        <taxon>Bacteria</taxon>
        <taxon>Bacillati</taxon>
        <taxon>Bacillota</taxon>
        <taxon>Clostridia</taxon>
        <taxon>Lachnospirales</taxon>
        <taxon>Lachnospiraceae</taxon>
        <taxon>Pseudobutyrivibrio</taxon>
    </lineage>
</organism>
<dbReference type="AlphaFoldDB" id="A0A2G3E7M3"/>
<evidence type="ECO:0000313" key="2">
    <source>
        <dbReference type="EMBL" id="PHU39299.1"/>
    </source>
</evidence>